<dbReference type="AlphaFoldDB" id="A0A1I4RH76"/>
<keyword evidence="4" id="KW-1185">Reference proteome</keyword>
<keyword evidence="2" id="KW-0732">Signal</keyword>
<feature type="region of interest" description="Disordered" evidence="1">
    <location>
        <begin position="209"/>
        <end position="231"/>
    </location>
</feature>
<organism evidence="3 4">
    <name type="scientific">Rugamonas rubra</name>
    <dbReference type="NCBI Taxonomy" id="758825"/>
    <lineage>
        <taxon>Bacteria</taxon>
        <taxon>Pseudomonadati</taxon>
        <taxon>Pseudomonadota</taxon>
        <taxon>Betaproteobacteria</taxon>
        <taxon>Burkholderiales</taxon>
        <taxon>Oxalobacteraceae</taxon>
        <taxon>Telluria group</taxon>
        <taxon>Rugamonas</taxon>
    </lineage>
</organism>
<dbReference type="Pfam" id="PF06097">
    <property type="entry name" value="DUF945"/>
    <property type="match status" value="1"/>
</dbReference>
<sequence>MNKIFLLAGALLAGHPAFAAEPPPAPAVEAAPPAPQRTRFDHGELLATAIGAAHDLGALLGPEDTLAKALANYRQFEHSPATRRNLQSVFGDQRPFEFSGVAAGKGATRYRLGFPGRGYLSPSGSNYSWSAFKLDLLRNKAETRQRGSAEWKLVSVLNEGSSLLGANMFYDSKQTRAPGGLWYGSERYRIGTLMFGGLDAPATPAATAATADSARSAEGGPAGAASDVDKGRSGTIQGLELRSDMRQRGAVTELRYQLAAQSIVVKPGPLPVQDVSLKLRILNVNTAALSDFRRGLHAVVFGRVSADERGGLMQPLWERLLKTTLTQGVVMIVDELSARYNGNEAALKARLSFDQLREDDVATPGVLLQKMVADIDLRVPVELAKDLAYVMARPHFGADMDETKLRASSDAVAAKLIGKLVGGGFARVERNELRMTIQFKGGKLSADGKPLSLAVFAGG</sequence>
<name>A0A1I4RH76_9BURK</name>
<dbReference type="STRING" id="758825.SAMN02982985_04339"/>
<reference evidence="3 4" key="1">
    <citation type="submission" date="2016-10" db="EMBL/GenBank/DDBJ databases">
        <authorList>
            <person name="de Groot N.N."/>
        </authorList>
    </citation>
    <scope>NUCLEOTIDE SEQUENCE [LARGE SCALE GENOMIC DNA]</scope>
    <source>
        <strain evidence="3 4">ATCC 43154</strain>
    </source>
</reference>
<dbReference type="InterPro" id="IPR010352">
    <property type="entry name" value="DUF945"/>
</dbReference>
<evidence type="ECO:0008006" key="5">
    <source>
        <dbReference type="Google" id="ProtNLM"/>
    </source>
</evidence>
<evidence type="ECO:0000313" key="3">
    <source>
        <dbReference type="EMBL" id="SFM51585.1"/>
    </source>
</evidence>
<feature type="signal peptide" evidence="2">
    <location>
        <begin position="1"/>
        <end position="19"/>
    </location>
</feature>
<protein>
    <recommendedName>
        <fullName evidence="5">DUF945 domain-containing protein</fullName>
    </recommendedName>
</protein>
<dbReference type="Proteomes" id="UP000199470">
    <property type="component" value="Unassembled WGS sequence"/>
</dbReference>
<evidence type="ECO:0000256" key="2">
    <source>
        <dbReference type="SAM" id="SignalP"/>
    </source>
</evidence>
<gene>
    <name evidence="3" type="ORF">SAMN02982985_04339</name>
</gene>
<dbReference type="EMBL" id="FOTW01000022">
    <property type="protein sequence ID" value="SFM51585.1"/>
    <property type="molecule type" value="Genomic_DNA"/>
</dbReference>
<evidence type="ECO:0000256" key="1">
    <source>
        <dbReference type="SAM" id="MobiDB-lite"/>
    </source>
</evidence>
<accession>A0A1I4RH76</accession>
<dbReference type="RefSeq" id="WP_174900624.1">
    <property type="nucleotide sequence ID" value="NZ_FOTW01000022.1"/>
</dbReference>
<feature type="chain" id="PRO_5011538620" description="DUF945 domain-containing protein" evidence="2">
    <location>
        <begin position="20"/>
        <end position="459"/>
    </location>
</feature>
<proteinExistence type="predicted"/>
<evidence type="ECO:0000313" key="4">
    <source>
        <dbReference type="Proteomes" id="UP000199470"/>
    </source>
</evidence>